<reference evidence="2" key="1">
    <citation type="submission" date="2021-12" db="EMBL/GenBank/DDBJ databases">
        <authorList>
            <person name="King R."/>
        </authorList>
    </citation>
    <scope>NUCLEOTIDE SEQUENCE</scope>
</reference>
<keyword evidence="1" id="KW-0732">Signal</keyword>
<gene>
    <name evidence="2" type="ORF">MELIAE_LOCUS8752</name>
</gene>
<organism evidence="2 3">
    <name type="scientific">Brassicogethes aeneus</name>
    <name type="common">Rape pollen beetle</name>
    <name type="synonym">Meligethes aeneus</name>
    <dbReference type="NCBI Taxonomy" id="1431903"/>
    <lineage>
        <taxon>Eukaryota</taxon>
        <taxon>Metazoa</taxon>
        <taxon>Ecdysozoa</taxon>
        <taxon>Arthropoda</taxon>
        <taxon>Hexapoda</taxon>
        <taxon>Insecta</taxon>
        <taxon>Pterygota</taxon>
        <taxon>Neoptera</taxon>
        <taxon>Endopterygota</taxon>
        <taxon>Coleoptera</taxon>
        <taxon>Polyphaga</taxon>
        <taxon>Cucujiformia</taxon>
        <taxon>Nitidulidae</taxon>
        <taxon>Meligethinae</taxon>
        <taxon>Brassicogethes</taxon>
    </lineage>
</organism>
<name>A0A9P0B7P0_BRAAE</name>
<dbReference type="Proteomes" id="UP001154078">
    <property type="component" value="Chromosome 5"/>
</dbReference>
<keyword evidence="3" id="KW-1185">Reference proteome</keyword>
<evidence type="ECO:0000313" key="2">
    <source>
        <dbReference type="EMBL" id="CAH0558232.1"/>
    </source>
</evidence>
<proteinExistence type="predicted"/>
<dbReference type="OrthoDB" id="6737641at2759"/>
<evidence type="ECO:0000313" key="3">
    <source>
        <dbReference type="Proteomes" id="UP001154078"/>
    </source>
</evidence>
<accession>A0A9P0B7P0</accession>
<evidence type="ECO:0000256" key="1">
    <source>
        <dbReference type="SAM" id="SignalP"/>
    </source>
</evidence>
<protein>
    <submittedName>
        <fullName evidence="2">Uncharacterized protein</fullName>
    </submittedName>
</protein>
<dbReference type="EMBL" id="OV121136">
    <property type="protein sequence ID" value="CAH0558232.1"/>
    <property type="molecule type" value="Genomic_DNA"/>
</dbReference>
<feature type="signal peptide" evidence="1">
    <location>
        <begin position="1"/>
        <end position="18"/>
    </location>
</feature>
<feature type="chain" id="PRO_5040130936" evidence="1">
    <location>
        <begin position="19"/>
        <end position="226"/>
    </location>
</feature>
<dbReference type="AlphaFoldDB" id="A0A9P0B7P0"/>
<sequence>MLMKLACLLLSVPLLTNGVNLVQFGPIKLKNNSTFWALFQPQPEVSKFPPIIEYFAQKIQAQFSNYVHEDLSRPPTWDKPTYTLSAADQLFFYPPETTTMKLSTTTANNVEKDEEYVEVEDVGSYIIKNNSTDEMESPNNQTNVFGDLEDEDEDAKNTTSTSTEKYFEVVTPPMKIKPHINVIILGEVDITPQLPNKTYGEVFDPNNLIILRNEVSTESDHLNKTL</sequence>